<evidence type="ECO:0000256" key="1">
    <source>
        <dbReference type="ARBA" id="ARBA00004418"/>
    </source>
</evidence>
<dbReference type="AlphaFoldDB" id="A0A931IV37"/>
<dbReference type="RefSeq" id="WP_198099676.1">
    <property type="nucleotide sequence ID" value="NZ_JAEDAL010000001.1"/>
</dbReference>
<feature type="domain" description="EfeO-type cupredoxin-like" evidence="2">
    <location>
        <begin position="20"/>
        <end position="115"/>
    </location>
</feature>
<dbReference type="InterPro" id="IPR028096">
    <property type="entry name" value="EfeO_Cupredoxin"/>
</dbReference>
<dbReference type="InterPro" id="IPR008972">
    <property type="entry name" value="Cupredoxin"/>
</dbReference>
<dbReference type="PANTHER" id="PTHR36507:SF1">
    <property type="entry name" value="BLL1555 PROTEIN"/>
    <property type="match status" value="1"/>
</dbReference>
<name>A0A931IV37_9BURK</name>
<comment type="caution">
    <text evidence="3">The sequence shown here is derived from an EMBL/GenBank/DDBJ whole genome shotgun (WGS) entry which is preliminary data.</text>
</comment>
<dbReference type="EMBL" id="JAEDAL010000001">
    <property type="protein sequence ID" value="MBH9552101.1"/>
    <property type="molecule type" value="Genomic_DNA"/>
</dbReference>
<proteinExistence type="predicted"/>
<dbReference type="InterPro" id="IPR052721">
    <property type="entry name" value="ET_Amicyanin"/>
</dbReference>
<evidence type="ECO:0000313" key="3">
    <source>
        <dbReference type="EMBL" id="MBH9552101.1"/>
    </source>
</evidence>
<dbReference type="GO" id="GO:0042597">
    <property type="term" value="C:periplasmic space"/>
    <property type="evidence" value="ECO:0007669"/>
    <property type="project" value="UniProtKB-SubCell"/>
</dbReference>
<accession>A0A931IV37</accession>
<dbReference type="Gene3D" id="2.60.40.420">
    <property type="entry name" value="Cupredoxins - blue copper proteins"/>
    <property type="match status" value="1"/>
</dbReference>
<evidence type="ECO:0000259" key="2">
    <source>
        <dbReference type="Pfam" id="PF13473"/>
    </source>
</evidence>
<organism evidence="3 4">
    <name type="scientific">Inhella gelatinilytica</name>
    <dbReference type="NCBI Taxonomy" id="2795030"/>
    <lineage>
        <taxon>Bacteria</taxon>
        <taxon>Pseudomonadati</taxon>
        <taxon>Pseudomonadota</taxon>
        <taxon>Betaproteobacteria</taxon>
        <taxon>Burkholderiales</taxon>
        <taxon>Sphaerotilaceae</taxon>
        <taxon>Inhella</taxon>
    </lineage>
</organism>
<gene>
    <name evidence="3" type="ORF">I7X43_04475</name>
</gene>
<reference evidence="3" key="1">
    <citation type="submission" date="2020-12" db="EMBL/GenBank/DDBJ databases">
        <title>The genome sequence of Inhella sp. 4Y17.</title>
        <authorList>
            <person name="Liu Y."/>
        </authorList>
    </citation>
    <scope>NUCLEOTIDE SEQUENCE</scope>
    <source>
        <strain evidence="3">4Y10</strain>
    </source>
</reference>
<dbReference type="PANTHER" id="PTHR36507">
    <property type="entry name" value="BLL1555 PROTEIN"/>
    <property type="match status" value="1"/>
</dbReference>
<keyword evidence="4" id="KW-1185">Reference proteome</keyword>
<sequence>MNVPAVQRSRRAGFARLIGWVGAAFGFAAARAQPATVEVHIRDMRFEPAELRVPVGTTVRWINREKRTSHSVLFADLPESPRFFPDEHWERRFDQVGAYPYVCGPHPEMRGRVVVESSPG</sequence>
<evidence type="ECO:0000313" key="4">
    <source>
        <dbReference type="Proteomes" id="UP000620139"/>
    </source>
</evidence>
<comment type="subcellular location">
    <subcellularLocation>
        <location evidence="1">Periplasm</location>
    </subcellularLocation>
</comment>
<dbReference type="SUPFAM" id="SSF49503">
    <property type="entry name" value="Cupredoxins"/>
    <property type="match status" value="1"/>
</dbReference>
<protein>
    <submittedName>
        <fullName evidence="3">Cupredoxin domain-containing protein</fullName>
    </submittedName>
</protein>
<dbReference type="Pfam" id="PF13473">
    <property type="entry name" value="Cupredoxin_1"/>
    <property type="match status" value="1"/>
</dbReference>
<dbReference type="Proteomes" id="UP000620139">
    <property type="component" value="Unassembled WGS sequence"/>
</dbReference>